<dbReference type="PANTHER" id="PTHR45831">
    <property type="entry name" value="LD24721P"/>
    <property type="match status" value="1"/>
</dbReference>
<dbReference type="GO" id="GO:0072380">
    <property type="term" value="C:TRC complex"/>
    <property type="evidence" value="ECO:0007669"/>
    <property type="project" value="TreeGrafter"/>
</dbReference>
<dbReference type="InterPro" id="IPR011990">
    <property type="entry name" value="TPR-like_helical_dom_sf"/>
</dbReference>
<dbReference type="SMART" id="SM00028">
    <property type="entry name" value="TPR"/>
    <property type="match status" value="3"/>
</dbReference>
<dbReference type="WBParaSite" id="PSAMB.scaffold11178size3537.g33928.t1">
    <property type="protein sequence ID" value="PSAMB.scaffold11178size3537.g33928.t1"/>
    <property type="gene ID" value="PSAMB.scaffold11178size3537.g33928"/>
</dbReference>
<evidence type="ECO:0000256" key="3">
    <source>
        <dbReference type="PROSITE-ProRule" id="PRU00339"/>
    </source>
</evidence>
<reference evidence="6 7" key="1">
    <citation type="submission" date="2022-11" db="UniProtKB">
        <authorList>
            <consortium name="WormBaseParasite"/>
        </authorList>
    </citation>
    <scope>IDENTIFICATION</scope>
</reference>
<feature type="region of interest" description="Disordered" evidence="4">
    <location>
        <begin position="239"/>
        <end position="286"/>
    </location>
</feature>
<evidence type="ECO:0000313" key="7">
    <source>
        <dbReference type="WBParaSite" id="PSAMB.scaffold6965size8509.g29380.t1"/>
    </source>
</evidence>
<protein>
    <submittedName>
        <fullName evidence="6 7">Uncharacterized protein</fullName>
    </submittedName>
</protein>
<dbReference type="InterPro" id="IPR019734">
    <property type="entry name" value="TPR_rpt"/>
</dbReference>
<accession>A0A914UMI9</accession>
<evidence type="ECO:0000256" key="2">
    <source>
        <dbReference type="ARBA" id="ARBA00022803"/>
    </source>
</evidence>
<feature type="repeat" description="TPR" evidence="3">
    <location>
        <begin position="111"/>
        <end position="144"/>
    </location>
</feature>
<dbReference type="PROSITE" id="PS50005">
    <property type="entry name" value="TPR"/>
    <property type="match status" value="1"/>
</dbReference>
<proteinExistence type="predicted"/>
<name>A0A914UMI9_9BILA</name>
<dbReference type="GO" id="GO:0016020">
    <property type="term" value="C:membrane"/>
    <property type="evidence" value="ECO:0007669"/>
    <property type="project" value="TreeGrafter"/>
</dbReference>
<feature type="compositionally biased region" description="Gly residues" evidence="4">
    <location>
        <begin position="259"/>
        <end position="271"/>
    </location>
</feature>
<dbReference type="SUPFAM" id="SSF48452">
    <property type="entry name" value="TPR-like"/>
    <property type="match status" value="1"/>
</dbReference>
<dbReference type="Proteomes" id="UP000887566">
    <property type="component" value="Unplaced"/>
</dbReference>
<dbReference type="PANTHER" id="PTHR45831:SF2">
    <property type="entry name" value="LD24721P"/>
    <property type="match status" value="1"/>
</dbReference>
<keyword evidence="2 3" id="KW-0802">TPR repeat</keyword>
<sequence length="286" mass="30932">FSLTDANYAFQPSKPLIEIFRSAEGLAEGETELPEPTEADKEQANKLKEEGNELMKANQPDRAVQKYNEAIKLNRDPVYFCNRAAAYCKLEQYDLAIQDCRTALALDASYSKAYGRMGLALSFQNRYEQAVEAYKKALELEPDNDSYKKNLKIAEDKVREQEQSTRQQFGAQGAQGAAPNPFGGMDLGAVLNNPAMINMATQLMSDPAIQNMMSSMVGGAMTQQGGPQGLGNLMQAGQQLAQQMQQMNPDLVDQLRRQFGGGPPGSGGNDGSGPNNPPGPGGAGQQ</sequence>
<evidence type="ECO:0000256" key="4">
    <source>
        <dbReference type="SAM" id="MobiDB-lite"/>
    </source>
</evidence>
<dbReference type="GO" id="GO:0006620">
    <property type="term" value="P:post-translational protein targeting to endoplasmic reticulum membrane"/>
    <property type="evidence" value="ECO:0007669"/>
    <property type="project" value="TreeGrafter"/>
</dbReference>
<dbReference type="Pfam" id="PF00515">
    <property type="entry name" value="TPR_1"/>
    <property type="match status" value="2"/>
</dbReference>
<dbReference type="FunFam" id="1.25.40.10:FF:000732">
    <property type="entry name" value="Small Glutamine-rich Tetratrico repeat protein"/>
    <property type="match status" value="1"/>
</dbReference>
<dbReference type="Gene3D" id="1.25.40.10">
    <property type="entry name" value="Tetratricopeptide repeat domain"/>
    <property type="match status" value="1"/>
</dbReference>
<feature type="compositionally biased region" description="Low complexity" evidence="4">
    <location>
        <begin position="239"/>
        <end position="248"/>
    </location>
</feature>
<dbReference type="WBParaSite" id="PSAMB.scaffold6965size8509.g29380.t1">
    <property type="protein sequence ID" value="PSAMB.scaffold6965size8509.g29380.t1"/>
    <property type="gene ID" value="PSAMB.scaffold6965size8509.g29380"/>
</dbReference>
<organism evidence="5 6">
    <name type="scientific">Plectus sambesii</name>
    <dbReference type="NCBI Taxonomy" id="2011161"/>
    <lineage>
        <taxon>Eukaryota</taxon>
        <taxon>Metazoa</taxon>
        <taxon>Ecdysozoa</taxon>
        <taxon>Nematoda</taxon>
        <taxon>Chromadorea</taxon>
        <taxon>Plectida</taxon>
        <taxon>Plectina</taxon>
        <taxon>Plectoidea</taxon>
        <taxon>Plectidae</taxon>
        <taxon>Plectus</taxon>
    </lineage>
</organism>
<dbReference type="GO" id="GO:0060090">
    <property type="term" value="F:molecular adaptor activity"/>
    <property type="evidence" value="ECO:0007669"/>
    <property type="project" value="TreeGrafter"/>
</dbReference>
<dbReference type="InterPro" id="IPR047150">
    <property type="entry name" value="SGT"/>
</dbReference>
<keyword evidence="5" id="KW-1185">Reference proteome</keyword>
<evidence type="ECO:0000256" key="1">
    <source>
        <dbReference type="ARBA" id="ARBA00022737"/>
    </source>
</evidence>
<dbReference type="PROSITE" id="PS50293">
    <property type="entry name" value="TPR_REGION"/>
    <property type="match status" value="1"/>
</dbReference>
<evidence type="ECO:0000313" key="5">
    <source>
        <dbReference type="Proteomes" id="UP000887566"/>
    </source>
</evidence>
<feature type="region of interest" description="Disordered" evidence="4">
    <location>
        <begin position="159"/>
        <end position="178"/>
    </location>
</feature>
<feature type="compositionally biased region" description="Low complexity" evidence="4">
    <location>
        <begin position="167"/>
        <end position="178"/>
    </location>
</feature>
<keyword evidence="1" id="KW-0677">Repeat</keyword>
<evidence type="ECO:0000313" key="6">
    <source>
        <dbReference type="WBParaSite" id="PSAMB.scaffold11178size3537.g33928.t1"/>
    </source>
</evidence>
<dbReference type="AlphaFoldDB" id="A0A914UMI9"/>